<evidence type="ECO:0000256" key="1">
    <source>
        <dbReference type="SAM" id="MobiDB-lite"/>
    </source>
</evidence>
<feature type="compositionally biased region" description="Polar residues" evidence="1">
    <location>
        <begin position="268"/>
        <end position="284"/>
    </location>
</feature>
<feature type="region of interest" description="Disordered" evidence="1">
    <location>
        <begin position="179"/>
        <end position="291"/>
    </location>
</feature>
<keyword evidence="3" id="KW-1185">Reference proteome</keyword>
<dbReference type="Proteomes" id="UP000007431">
    <property type="component" value="Unassembled WGS sequence"/>
</dbReference>
<sequence length="291" mass="30842">MPDAHAQATQALEEESRYRFASFSASDAVTLGLSIRKRFRASHRHAKGKGLVISIQTIAGHTLFACTVGDLGHASGIGDVGLDSWAVAHGLIEVVRRTGHSSFYVEKALNALGKPAKELGLDSDAKVVGGAFPIWLDNAPCCPIAIVSCYSGSSQDDHNLVVTTVRDFISKLMRTSGSAGMPAPSVAASNGQSVPVVPIHDNHEGWLPEPASPANSQFSPQNSQFSPRNSYAPQGQYTPQGGAQYTPQSAQYTPQGGAQYTPRGGEQYTPQGGAQYTPQSQRSGTEYDHSD</sequence>
<protein>
    <submittedName>
        <fullName evidence="2">Uncharacterized protein</fullName>
    </submittedName>
</protein>
<organism evidence="3">
    <name type="scientific">Schizophyllum commune (strain H4-8 / FGSC 9210)</name>
    <name type="common">Split gill fungus</name>
    <dbReference type="NCBI Taxonomy" id="578458"/>
    <lineage>
        <taxon>Eukaryota</taxon>
        <taxon>Fungi</taxon>
        <taxon>Dikarya</taxon>
        <taxon>Basidiomycota</taxon>
        <taxon>Agaricomycotina</taxon>
        <taxon>Agaricomycetes</taxon>
        <taxon>Agaricomycetidae</taxon>
        <taxon>Agaricales</taxon>
        <taxon>Schizophyllaceae</taxon>
        <taxon>Schizophyllum</taxon>
    </lineage>
</organism>
<feature type="compositionally biased region" description="Low complexity" evidence="1">
    <location>
        <begin position="212"/>
        <end position="227"/>
    </location>
</feature>
<dbReference type="AlphaFoldDB" id="D8PL01"/>
<dbReference type="Gene3D" id="3.30.450.150">
    <property type="entry name" value="Haem-degrading domain"/>
    <property type="match status" value="1"/>
</dbReference>
<dbReference type="eggNOG" id="ENOG502SJ6E">
    <property type="taxonomic scope" value="Eukaryota"/>
</dbReference>
<proteinExistence type="predicted"/>
<reference evidence="2 3" key="1">
    <citation type="journal article" date="2010" name="Nat. Biotechnol.">
        <title>Genome sequence of the model mushroom Schizophyllum commune.</title>
        <authorList>
            <person name="Ohm R.A."/>
            <person name="de Jong J.F."/>
            <person name="Lugones L.G."/>
            <person name="Aerts A."/>
            <person name="Kothe E."/>
            <person name="Stajich J.E."/>
            <person name="de Vries R.P."/>
            <person name="Record E."/>
            <person name="Levasseur A."/>
            <person name="Baker S.E."/>
            <person name="Bartholomew K.A."/>
            <person name="Coutinho P.M."/>
            <person name="Erdmann S."/>
            <person name="Fowler T.J."/>
            <person name="Gathman A.C."/>
            <person name="Lombard V."/>
            <person name="Henrissat B."/>
            <person name="Knabe N."/>
            <person name="Kuees U."/>
            <person name="Lilly W.W."/>
            <person name="Lindquist E."/>
            <person name="Lucas S."/>
            <person name="Magnuson J.K."/>
            <person name="Piumi F."/>
            <person name="Raudaskoski M."/>
            <person name="Salamov A."/>
            <person name="Schmutz J."/>
            <person name="Schwarze F.W.M.R."/>
            <person name="vanKuyk P.A."/>
            <person name="Horton J.S."/>
            <person name="Grigoriev I.V."/>
            <person name="Woesten H.A.B."/>
        </authorList>
    </citation>
    <scope>NUCLEOTIDE SEQUENCE [LARGE SCALE GENOMIC DNA]</scope>
    <source>
        <strain evidence="3">H4-8 / FGSC 9210</strain>
    </source>
</reference>
<dbReference type="KEGG" id="scm:SCHCO_02624192"/>
<gene>
    <name evidence="2" type="ORF">SCHCODRAFT_72439</name>
</gene>
<dbReference type="HOGENOM" id="CLU_956966_0_0_1"/>
<dbReference type="PANTHER" id="PTHR28255:SF1">
    <property type="entry name" value="UPF0303 PROTEIN YBR137W"/>
    <property type="match status" value="1"/>
</dbReference>
<dbReference type="InParanoid" id="D8PL01"/>
<dbReference type="STRING" id="578458.D8PL01"/>
<name>D8PL01_SCHCM</name>
<dbReference type="GeneID" id="9589356"/>
<accession>D8PL01</accession>
<dbReference type="VEuPathDB" id="FungiDB:SCHCODRAFT_02624192"/>
<dbReference type="PANTHER" id="PTHR28255">
    <property type="match status" value="1"/>
</dbReference>
<dbReference type="RefSeq" id="XP_003036887.1">
    <property type="nucleotide sequence ID" value="XM_003036841.1"/>
</dbReference>
<evidence type="ECO:0000313" key="3">
    <source>
        <dbReference type="Proteomes" id="UP000007431"/>
    </source>
</evidence>
<dbReference type="InterPro" id="IPR010371">
    <property type="entry name" value="YBR137W-like"/>
</dbReference>
<dbReference type="OrthoDB" id="2209940at2759"/>
<dbReference type="EMBL" id="GL377302">
    <property type="protein sequence ID" value="EFJ01985.1"/>
    <property type="molecule type" value="Genomic_DNA"/>
</dbReference>
<evidence type="ECO:0000313" key="2">
    <source>
        <dbReference type="EMBL" id="EFJ01985.1"/>
    </source>
</evidence>
<feature type="compositionally biased region" description="Polar residues" evidence="1">
    <location>
        <begin position="228"/>
        <end position="258"/>
    </location>
</feature>
<dbReference type="OMA" id="WLENAPC"/>
<dbReference type="InterPro" id="IPR038084">
    <property type="entry name" value="PduO/GlcC-like_sf"/>
</dbReference>